<dbReference type="AlphaFoldDB" id="A0A4R3I4Y3"/>
<evidence type="ECO:0000313" key="2">
    <source>
        <dbReference type="EMBL" id="TCS41012.1"/>
    </source>
</evidence>
<dbReference type="CDD" id="cd01741">
    <property type="entry name" value="GATase1_1"/>
    <property type="match status" value="1"/>
</dbReference>
<protein>
    <submittedName>
        <fullName evidence="2">GMP synthase (Glutamine-hydrolysing)</fullName>
    </submittedName>
</protein>
<name>A0A4R3I4Y3_9GAMM</name>
<organism evidence="2 3">
    <name type="scientific">Reinekea marinisedimentorum</name>
    <dbReference type="NCBI Taxonomy" id="230495"/>
    <lineage>
        <taxon>Bacteria</taxon>
        <taxon>Pseudomonadati</taxon>
        <taxon>Pseudomonadota</taxon>
        <taxon>Gammaproteobacteria</taxon>
        <taxon>Oceanospirillales</taxon>
        <taxon>Saccharospirillaceae</taxon>
        <taxon>Reinekea</taxon>
    </lineage>
</organism>
<dbReference type="PANTHER" id="PTHR42695">
    <property type="entry name" value="GLUTAMINE AMIDOTRANSFERASE YLR126C-RELATED"/>
    <property type="match status" value="1"/>
</dbReference>
<gene>
    <name evidence="2" type="ORF">BCF53_10725</name>
</gene>
<dbReference type="EMBL" id="SLZR01000007">
    <property type="protein sequence ID" value="TCS41012.1"/>
    <property type="molecule type" value="Genomic_DNA"/>
</dbReference>
<dbReference type="Proteomes" id="UP000295793">
    <property type="component" value="Unassembled WGS sequence"/>
</dbReference>
<evidence type="ECO:0000259" key="1">
    <source>
        <dbReference type="Pfam" id="PF00117"/>
    </source>
</evidence>
<accession>A0A4R3I4Y3</accession>
<dbReference type="OrthoDB" id="9813383at2"/>
<feature type="domain" description="Glutamine amidotransferase" evidence="1">
    <location>
        <begin position="24"/>
        <end position="187"/>
    </location>
</feature>
<dbReference type="Gene3D" id="3.40.50.880">
    <property type="match status" value="1"/>
</dbReference>
<dbReference type="InterPro" id="IPR017926">
    <property type="entry name" value="GATASE"/>
</dbReference>
<dbReference type="SUPFAM" id="SSF52317">
    <property type="entry name" value="Class I glutamine amidotransferase-like"/>
    <property type="match status" value="1"/>
</dbReference>
<comment type="caution">
    <text evidence="2">The sequence shown here is derived from an EMBL/GenBank/DDBJ whole genome shotgun (WGS) entry which is preliminary data.</text>
</comment>
<dbReference type="InterPro" id="IPR029062">
    <property type="entry name" value="Class_I_gatase-like"/>
</dbReference>
<proteinExistence type="predicted"/>
<evidence type="ECO:0000313" key="3">
    <source>
        <dbReference type="Proteomes" id="UP000295793"/>
    </source>
</evidence>
<dbReference type="NCBIfam" id="NF006562">
    <property type="entry name" value="PRK09065.1"/>
    <property type="match status" value="1"/>
</dbReference>
<dbReference type="PROSITE" id="PS51273">
    <property type="entry name" value="GATASE_TYPE_1"/>
    <property type="match status" value="1"/>
</dbReference>
<sequence>MSKIFILKTGAARPNITEKHGDMDQWIYQGLNSEQVEIRNVLMGDALPELSECAGAVISGSYHMVTENLDWSLQLEDWVRQAISREIPLLGICYGHQLIAKATGGDVGFHPNGVEIGTVQINKTKLAESDKLLARLPQTFSAHAIHYQSVQRLPPNAVRLAENSFEANHSFRIGRCAWGVQFHPEFNDDIMRMNVQNLKETLEQSGLNTHQLLENIQPTPTAAGVLATFAELVFEQR</sequence>
<dbReference type="InterPro" id="IPR044992">
    <property type="entry name" value="ChyE-like"/>
</dbReference>
<dbReference type="GO" id="GO:0005829">
    <property type="term" value="C:cytosol"/>
    <property type="evidence" value="ECO:0007669"/>
    <property type="project" value="TreeGrafter"/>
</dbReference>
<dbReference type="Pfam" id="PF00117">
    <property type="entry name" value="GATase"/>
    <property type="match status" value="1"/>
</dbReference>
<dbReference type="RefSeq" id="WP_132701462.1">
    <property type="nucleotide sequence ID" value="NZ_SLZR01000007.1"/>
</dbReference>
<dbReference type="PANTHER" id="PTHR42695:SF5">
    <property type="entry name" value="GLUTAMINE AMIDOTRANSFERASE YLR126C-RELATED"/>
    <property type="match status" value="1"/>
</dbReference>
<reference evidence="2 3" key="1">
    <citation type="submission" date="2019-03" db="EMBL/GenBank/DDBJ databases">
        <title>Genomic Encyclopedia of Archaeal and Bacterial Type Strains, Phase II (KMG-II): from individual species to whole genera.</title>
        <authorList>
            <person name="Goeker M."/>
        </authorList>
    </citation>
    <scope>NUCLEOTIDE SEQUENCE [LARGE SCALE GENOMIC DNA]</scope>
    <source>
        <strain evidence="2 3">DSM 15388</strain>
    </source>
</reference>
<keyword evidence="3" id="KW-1185">Reference proteome</keyword>